<gene>
    <name evidence="1" type="ORF">VPK24_09795</name>
</gene>
<reference evidence="2" key="1">
    <citation type="journal article" date="2024" name="Algal Res.">
        <title>Biochemical, toxicological and genomic investigation of a high-biomass producing Limnothrix strain isolated from Italian shallow drinking water reservoir.</title>
        <authorList>
            <person name="Simonazzi M."/>
            <person name="Shishido T.K."/>
            <person name="Delbaje E."/>
            <person name="Wahlsten M."/>
            <person name="Fewer D.P."/>
            <person name="Sivonen K."/>
            <person name="Pezzolesi L."/>
            <person name="Pistocchi R."/>
        </authorList>
    </citation>
    <scope>NUCLEOTIDE SEQUENCE [LARGE SCALE GENOMIC DNA]</scope>
    <source>
        <strain evidence="2">LRLZ20PSL1</strain>
    </source>
</reference>
<sequence>MTQPHWKVVLLGHPALYPARSPWIVGWQRLLTGLMQHSGDTPQQGQTMNGWDLFACSCLLVVVAIDEVQ</sequence>
<evidence type="ECO:0000313" key="1">
    <source>
        <dbReference type="EMBL" id="MFG3817927.1"/>
    </source>
</evidence>
<proteinExistence type="predicted"/>
<protein>
    <submittedName>
        <fullName evidence="1">Uncharacterized protein</fullName>
    </submittedName>
</protein>
<dbReference type="EMBL" id="JAZAQF010000059">
    <property type="protein sequence ID" value="MFG3817927.1"/>
    <property type="molecule type" value="Genomic_DNA"/>
</dbReference>
<keyword evidence="2" id="KW-1185">Reference proteome</keyword>
<evidence type="ECO:0000313" key="2">
    <source>
        <dbReference type="Proteomes" id="UP001604335"/>
    </source>
</evidence>
<name>A0ABW7C9U4_9CYAN</name>
<accession>A0ABW7C9U4</accession>
<comment type="caution">
    <text evidence="1">The sequence shown here is derived from an EMBL/GenBank/DDBJ whole genome shotgun (WGS) entry which is preliminary data.</text>
</comment>
<dbReference type="Proteomes" id="UP001604335">
    <property type="component" value="Unassembled WGS sequence"/>
</dbReference>
<organism evidence="1 2">
    <name type="scientific">Limnothrix redekei LRLZ20PSL1</name>
    <dbReference type="NCBI Taxonomy" id="3112953"/>
    <lineage>
        <taxon>Bacteria</taxon>
        <taxon>Bacillati</taxon>
        <taxon>Cyanobacteriota</taxon>
        <taxon>Cyanophyceae</taxon>
        <taxon>Pseudanabaenales</taxon>
        <taxon>Pseudanabaenaceae</taxon>
        <taxon>Limnothrix</taxon>
    </lineage>
</organism>